<dbReference type="Proteomes" id="UP001153712">
    <property type="component" value="Chromosome 7"/>
</dbReference>
<gene>
    <name evidence="2" type="ORF">PHYEVI_LOCUS10267</name>
</gene>
<evidence type="ECO:0000313" key="3">
    <source>
        <dbReference type="Proteomes" id="UP001153712"/>
    </source>
</evidence>
<reference evidence="2" key="1">
    <citation type="submission" date="2022-01" db="EMBL/GenBank/DDBJ databases">
        <authorList>
            <person name="King R."/>
        </authorList>
    </citation>
    <scope>NUCLEOTIDE SEQUENCE</scope>
</reference>
<feature type="signal peptide" evidence="1">
    <location>
        <begin position="1"/>
        <end position="32"/>
    </location>
</feature>
<name>A0A9P0DWJ5_PHYSR</name>
<proteinExistence type="predicted"/>
<sequence length="121" mass="13709">MKISTAVNSNNVPAIIFLLACLVMLQPKTTDAAPSMGSYSGYFSPLYLERQNPRYLMQTISRLRQALINEDDLEKSLGLKSPVIYSKRDGEESKRIDVGTYRGRLGNDMSMRHFFTQAGRR</sequence>
<dbReference type="AlphaFoldDB" id="A0A9P0DWJ5"/>
<keyword evidence="3" id="KW-1185">Reference proteome</keyword>
<dbReference type="EMBL" id="OU900100">
    <property type="protein sequence ID" value="CAH1187157.1"/>
    <property type="molecule type" value="Genomic_DNA"/>
</dbReference>
<accession>A0A9P0DWJ5</accession>
<evidence type="ECO:0000313" key="2">
    <source>
        <dbReference type="EMBL" id="CAH1187157.1"/>
    </source>
</evidence>
<dbReference type="OrthoDB" id="6495587at2759"/>
<organism evidence="2 3">
    <name type="scientific">Phyllotreta striolata</name>
    <name type="common">Striped flea beetle</name>
    <name type="synonym">Crioceris striolata</name>
    <dbReference type="NCBI Taxonomy" id="444603"/>
    <lineage>
        <taxon>Eukaryota</taxon>
        <taxon>Metazoa</taxon>
        <taxon>Ecdysozoa</taxon>
        <taxon>Arthropoda</taxon>
        <taxon>Hexapoda</taxon>
        <taxon>Insecta</taxon>
        <taxon>Pterygota</taxon>
        <taxon>Neoptera</taxon>
        <taxon>Endopterygota</taxon>
        <taxon>Coleoptera</taxon>
        <taxon>Polyphaga</taxon>
        <taxon>Cucujiformia</taxon>
        <taxon>Chrysomeloidea</taxon>
        <taxon>Chrysomelidae</taxon>
        <taxon>Galerucinae</taxon>
        <taxon>Alticini</taxon>
        <taxon>Phyllotreta</taxon>
    </lineage>
</organism>
<protein>
    <submittedName>
        <fullName evidence="2">Uncharacterized protein</fullName>
    </submittedName>
</protein>
<keyword evidence="1" id="KW-0732">Signal</keyword>
<feature type="chain" id="PRO_5040397975" evidence="1">
    <location>
        <begin position="33"/>
        <end position="121"/>
    </location>
</feature>
<evidence type="ECO:0000256" key="1">
    <source>
        <dbReference type="SAM" id="SignalP"/>
    </source>
</evidence>